<dbReference type="PANTHER" id="PTHR46577">
    <property type="entry name" value="HTH-TYPE TRANSCRIPTIONAL REGULATORY PROTEIN GABR"/>
    <property type="match status" value="1"/>
</dbReference>
<dbReference type="SMART" id="SM00345">
    <property type="entry name" value="HTH_GNTR"/>
    <property type="match status" value="1"/>
</dbReference>
<dbReference type="eggNOG" id="COG1167">
    <property type="taxonomic scope" value="Bacteria"/>
</dbReference>
<dbReference type="EMBL" id="JNVU01000014">
    <property type="protein sequence ID" value="KEI45228.1"/>
    <property type="molecule type" value="Genomic_DNA"/>
</dbReference>
<dbReference type="STRING" id="28042.GU90_05440"/>
<dbReference type="InterPro" id="IPR000524">
    <property type="entry name" value="Tscrpt_reg_HTH_GntR"/>
</dbReference>
<dbReference type="GO" id="GO:0030170">
    <property type="term" value="F:pyridoxal phosphate binding"/>
    <property type="evidence" value="ECO:0007669"/>
    <property type="project" value="InterPro"/>
</dbReference>
<dbReference type="Gene3D" id="1.10.10.10">
    <property type="entry name" value="Winged helix-like DNA-binding domain superfamily/Winged helix DNA-binding domain"/>
    <property type="match status" value="1"/>
</dbReference>
<accession>A0A073AZP7</accession>
<name>A0A073AZP7_9PSEU</name>
<dbReference type="Pfam" id="PF00155">
    <property type="entry name" value="Aminotran_1_2"/>
    <property type="match status" value="1"/>
</dbReference>
<keyword evidence="4" id="KW-0238">DNA-binding</keyword>
<evidence type="ECO:0000313" key="8">
    <source>
        <dbReference type="EMBL" id="KEI45228.1"/>
    </source>
</evidence>
<dbReference type="PANTHER" id="PTHR46577:SF1">
    <property type="entry name" value="HTH-TYPE TRANSCRIPTIONAL REGULATORY PROTEIN GABR"/>
    <property type="match status" value="1"/>
</dbReference>
<evidence type="ECO:0000259" key="7">
    <source>
        <dbReference type="PROSITE" id="PS50949"/>
    </source>
</evidence>
<dbReference type="PROSITE" id="PS50949">
    <property type="entry name" value="HTH_GNTR"/>
    <property type="match status" value="1"/>
</dbReference>
<evidence type="ECO:0000256" key="6">
    <source>
        <dbReference type="SAM" id="MobiDB-lite"/>
    </source>
</evidence>
<dbReference type="SUPFAM" id="SSF46785">
    <property type="entry name" value="Winged helix' DNA-binding domain"/>
    <property type="match status" value="1"/>
</dbReference>
<evidence type="ECO:0000256" key="4">
    <source>
        <dbReference type="ARBA" id="ARBA00023125"/>
    </source>
</evidence>
<feature type="compositionally biased region" description="Pro residues" evidence="6">
    <location>
        <begin position="92"/>
        <end position="104"/>
    </location>
</feature>
<dbReference type="Proteomes" id="UP000031419">
    <property type="component" value="Unassembled WGS sequence"/>
</dbReference>
<dbReference type="PRINTS" id="PR00035">
    <property type="entry name" value="HTHGNTR"/>
</dbReference>
<evidence type="ECO:0000256" key="2">
    <source>
        <dbReference type="ARBA" id="ARBA00022898"/>
    </source>
</evidence>
<dbReference type="RefSeq" id="WP_029719107.1">
    <property type="nucleotide sequence ID" value="NZ_JAJUIW010000004.1"/>
</dbReference>
<comment type="caution">
    <text evidence="8">The sequence shown here is derived from an EMBL/GenBank/DDBJ whole genome shotgun (WGS) entry which is preliminary data.</text>
</comment>
<feature type="region of interest" description="Disordered" evidence="6">
    <location>
        <begin position="89"/>
        <end position="112"/>
    </location>
</feature>
<dbReference type="InterPro" id="IPR015421">
    <property type="entry name" value="PyrdxlP-dep_Trfase_major"/>
</dbReference>
<evidence type="ECO:0000256" key="3">
    <source>
        <dbReference type="ARBA" id="ARBA00023015"/>
    </source>
</evidence>
<dbReference type="InterPro" id="IPR036388">
    <property type="entry name" value="WH-like_DNA-bd_sf"/>
</dbReference>
<organism evidence="8 9">
    <name type="scientific">Saccharopolyspora rectivirgula</name>
    <dbReference type="NCBI Taxonomy" id="28042"/>
    <lineage>
        <taxon>Bacteria</taxon>
        <taxon>Bacillati</taxon>
        <taxon>Actinomycetota</taxon>
        <taxon>Actinomycetes</taxon>
        <taxon>Pseudonocardiales</taxon>
        <taxon>Pseudonocardiaceae</taxon>
        <taxon>Saccharopolyspora</taxon>
    </lineage>
</organism>
<dbReference type="CDD" id="cd07377">
    <property type="entry name" value="WHTH_GntR"/>
    <property type="match status" value="1"/>
</dbReference>
<evidence type="ECO:0000256" key="1">
    <source>
        <dbReference type="ARBA" id="ARBA00005384"/>
    </source>
</evidence>
<dbReference type="InterPro" id="IPR051446">
    <property type="entry name" value="HTH_trans_reg/aminotransferase"/>
</dbReference>
<proteinExistence type="inferred from homology"/>
<keyword evidence="9" id="KW-1185">Reference proteome</keyword>
<protein>
    <submittedName>
        <fullName evidence="8">GntR family transcriptional regulator</fullName>
    </submittedName>
</protein>
<dbReference type="AlphaFoldDB" id="A0A073AZP7"/>
<dbReference type="InterPro" id="IPR036390">
    <property type="entry name" value="WH_DNA-bd_sf"/>
</dbReference>
<feature type="domain" description="HTH gntR-type" evidence="7">
    <location>
        <begin position="18"/>
        <end position="86"/>
    </location>
</feature>
<comment type="similarity">
    <text evidence="1">In the C-terminal section; belongs to the class-I pyridoxal-phosphate-dependent aminotransferase family.</text>
</comment>
<dbReference type="InterPro" id="IPR004839">
    <property type="entry name" value="Aminotransferase_I/II_large"/>
</dbReference>
<dbReference type="CDD" id="cd00609">
    <property type="entry name" value="AAT_like"/>
    <property type="match status" value="1"/>
</dbReference>
<evidence type="ECO:0000256" key="5">
    <source>
        <dbReference type="ARBA" id="ARBA00023163"/>
    </source>
</evidence>
<keyword evidence="3" id="KW-0805">Transcription regulation</keyword>
<gene>
    <name evidence="8" type="ORF">GU90_05440</name>
</gene>
<dbReference type="InterPro" id="IPR015424">
    <property type="entry name" value="PyrdxlP-dep_Trfase"/>
</dbReference>
<dbReference type="GO" id="GO:0003677">
    <property type="term" value="F:DNA binding"/>
    <property type="evidence" value="ECO:0007669"/>
    <property type="project" value="UniProtKB-KW"/>
</dbReference>
<dbReference type="GO" id="GO:0003700">
    <property type="term" value="F:DNA-binding transcription factor activity"/>
    <property type="evidence" value="ECO:0007669"/>
    <property type="project" value="InterPro"/>
</dbReference>
<dbReference type="Gene3D" id="3.40.640.10">
    <property type="entry name" value="Type I PLP-dependent aspartate aminotransferase-like (Major domain)"/>
    <property type="match status" value="1"/>
</dbReference>
<keyword evidence="5" id="KW-0804">Transcription</keyword>
<dbReference type="Pfam" id="PF00392">
    <property type="entry name" value="GntR"/>
    <property type="match status" value="1"/>
</dbReference>
<keyword evidence="2" id="KW-0663">Pyridoxal phosphate</keyword>
<evidence type="ECO:0000313" key="9">
    <source>
        <dbReference type="Proteomes" id="UP000031419"/>
    </source>
</evidence>
<reference evidence="8 9" key="1">
    <citation type="submission" date="2014-06" db="EMBL/GenBank/DDBJ databases">
        <title>Saccharopolyspora rectivirgula DSM-43113 Genome sequencing.</title>
        <authorList>
            <person name="Barrera C."/>
            <person name="Millon L."/>
            <person name="Rognon B."/>
            <person name="Zaugg C."/>
            <person name="Monod M."/>
        </authorList>
    </citation>
    <scope>NUCLEOTIDE SEQUENCE [LARGE SCALE GENOMIC DNA]</scope>
    <source>
        <strain evidence="8 9">DSM 43113</strain>
    </source>
</reference>
<dbReference type="SUPFAM" id="SSF53383">
    <property type="entry name" value="PLP-dependent transferases"/>
    <property type="match status" value="1"/>
</dbReference>
<sequence>MTAGWAASLGMHPHRTGRADSLQLAEALRAAIRDGRLTAGSKLPSTRALAQELGMARGTVTRAYQQLTSEGFLLSRQGAPTVVAERLTTEPPAQPTPAADPEPAPLWDFRPGRPDLSSFPRRDWLAASRRALESASAEDLGYGDPQGHPALREALSDYLSRARAVVTSPDRIVICNGYSQALALLSRVLQDQGGKSIDFEDPSVPLLRSIPARLGLSVRGVPVDEKGLAVDEITGDAAVITPAHQYPLGVALSSARRTRLVKLARAGGLLVLEDDYDGEFRFDRPPIGAIQGLAPEDVVYAGTASKTLAPALRLAWLAVPHRLVEPLRELKRESGGHAPLVEQLTMAQLIRSGAYDQHIRRSRAVYRKRRAALLEALGGLRARHRPVPAGVSAGLHLTLLLDPRGEAEPDVLQRARDCSVGLDPLGAHWFHPGSHPGGLVLGYASPAGDAFEPALQALLAVLEDR</sequence>